<feature type="domain" description="Sortilin N-terminal" evidence="2">
    <location>
        <begin position="104"/>
        <end position="224"/>
    </location>
</feature>
<accession>A0A7H9AT44</accession>
<sequence length="660" mass="76487">MKKFLLLLLFVSTIGFGQKEYLADLPIRGAVSEIGISPSEKLWLATKPGNTYYADSIQGLWRFGPMQPKGITGGGIYERVNFFSEDTLMISGYIHGDDSNTDFVLWSGDQGKTWEEIKFGKGSWIDAAFINDNGKAWMSGSSQLIYYTEDSGKTWQEFDRIEKKKSVLRFSTIHFSKDESIGLFGSFWNKVYKTKDNCKTWERVPTPLDQKKYERLSKKHRPDIRKIRTFGNYYLINQQGNVFWSEIDSVNWKELPQIKDFEVSENESVYLLDNDLKVELRDSKFQVVFKSEKSLGHYPIAIGVRNNNFFALSSKKIYKINQFEFGASKLLTKEIPIPRPQIRLMYRNEPYGFEGSTVFKFDKKKNSWYRFMELDFFISNAVFKDGKIIIADQTRKNRFYLDTIDKKIEKYELPESLVDLSNNPIKNISFAIGSYGCFHRNSQIREYSLKNESFVLKRNEGEIFSNMPKEIRVAAINDFITEIDASRYGNNKVEDLEITPSDLESFKKFISKSEKRIAKKGIDVFDNLGAYSFPGENTYFEFYKNVADNFDSIPEVVLDNVFAQRSSMWSTTTNWRKVTFEFRNGRTLTIENSSFKPNYLNTPWTINHDGLLFTSNSIKLAKQLNKLTQGGMFNGSTGDKNFAIFQIADYMYRQSLTASK</sequence>
<evidence type="ECO:0000313" key="3">
    <source>
        <dbReference type="EMBL" id="QLG46619.1"/>
    </source>
</evidence>
<protein>
    <recommendedName>
        <fullName evidence="2">Sortilin N-terminal domain-containing protein</fullName>
    </recommendedName>
</protein>
<dbReference type="Gene3D" id="2.130.10.10">
    <property type="entry name" value="YVTN repeat-like/Quinoprotein amine dehydrogenase"/>
    <property type="match status" value="1"/>
</dbReference>
<evidence type="ECO:0000313" key="4">
    <source>
        <dbReference type="Proteomes" id="UP000509302"/>
    </source>
</evidence>
<dbReference type="AlphaFoldDB" id="A0A7H9AT44"/>
<dbReference type="CDD" id="cd15482">
    <property type="entry name" value="Sialidase_non-viral"/>
    <property type="match status" value="1"/>
</dbReference>
<name>A0A7H9AT44_9FLAO</name>
<keyword evidence="4" id="KW-1185">Reference proteome</keyword>
<dbReference type="Pfam" id="PF15902">
    <property type="entry name" value="Sortilin-Vps10"/>
    <property type="match status" value="1"/>
</dbReference>
<dbReference type="EMBL" id="CP058595">
    <property type="protein sequence ID" value="QLG46619.1"/>
    <property type="molecule type" value="Genomic_DNA"/>
</dbReference>
<dbReference type="SUPFAM" id="SSF110296">
    <property type="entry name" value="Oligoxyloglucan reducing end-specific cellobiohydrolase"/>
    <property type="match status" value="1"/>
</dbReference>
<dbReference type="Proteomes" id="UP000509302">
    <property type="component" value="Chromosome"/>
</dbReference>
<evidence type="ECO:0000256" key="1">
    <source>
        <dbReference type="ARBA" id="ARBA00022737"/>
    </source>
</evidence>
<dbReference type="InterPro" id="IPR031778">
    <property type="entry name" value="Sortilin_N"/>
</dbReference>
<proteinExistence type="predicted"/>
<dbReference type="RefSeq" id="WP_179242898.1">
    <property type="nucleotide sequence ID" value="NZ_CP058595.1"/>
</dbReference>
<keyword evidence="1" id="KW-0677">Repeat</keyword>
<reference evidence="3 4" key="1">
    <citation type="journal article" date="2006" name="Int. J. Syst. Evol. Microbiol.">
        <title>Costertonia aggregata gen. nov., sp. nov., a mesophilic marine bacterium of the family Flavobacteriaceae, isolated from a mature biofilm.</title>
        <authorList>
            <person name="Kwon K.K."/>
            <person name="Lee Y.K."/>
            <person name="Lee H.K."/>
        </authorList>
    </citation>
    <scope>NUCLEOTIDE SEQUENCE [LARGE SCALE GENOMIC DNA]</scope>
    <source>
        <strain evidence="3 4">KCCM 42265</strain>
    </source>
</reference>
<dbReference type="InterPro" id="IPR015943">
    <property type="entry name" value="WD40/YVTN_repeat-like_dom_sf"/>
</dbReference>
<organism evidence="3 4">
    <name type="scientific">Costertonia aggregata</name>
    <dbReference type="NCBI Taxonomy" id="343403"/>
    <lineage>
        <taxon>Bacteria</taxon>
        <taxon>Pseudomonadati</taxon>
        <taxon>Bacteroidota</taxon>
        <taxon>Flavobacteriia</taxon>
        <taxon>Flavobacteriales</taxon>
        <taxon>Flavobacteriaceae</taxon>
        <taxon>Costertonia</taxon>
    </lineage>
</organism>
<evidence type="ECO:0000259" key="2">
    <source>
        <dbReference type="Pfam" id="PF15902"/>
    </source>
</evidence>
<gene>
    <name evidence="3" type="ORF">HYG79_15090</name>
</gene>
<dbReference type="KEGG" id="cagg:HYG79_15090"/>